<protein>
    <submittedName>
        <fullName evidence="1">Uncharacterized protein</fullName>
    </submittedName>
</protein>
<dbReference type="Proteomes" id="UP000799118">
    <property type="component" value="Unassembled WGS sequence"/>
</dbReference>
<gene>
    <name evidence="1" type="ORF">BT96DRAFT_1087970</name>
</gene>
<sequence length="282" mass="32071">MVANEVKWFFTPMLGIDDTYFRDDPKPVICEPHYCAFLVPKCSRNTKHDPSKLVIDARERLTRTEMARLLFIPVPLVSLPTEGPGAACESRLETFITPVPFPRLLLQQRQMLFMSTSVSFQTRCHQRTAEGRTVSDKSFWKSQREKEVFEAQAPRGLSIPDGAELPPSFSASPTSTTFYSLYALANTWNSSLIVKRPLSHKLATVFYDQLVFVDEAANNQNTTKRKYAWSPIGTRAQQHDYFVRGKWCITWTLNITHNLTSVADISKTWVVVIAAIASYSRP</sequence>
<keyword evidence="2" id="KW-1185">Reference proteome</keyword>
<reference evidence="1" key="1">
    <citation type="journal article" date="2019" name="Environ. Microbiol.">
        <title>Fungal ecological strategies reflected in gene transcription - a case study of two litter decomposers.</title>
        <authorList>
            <person name="Barbi F."/>
            <person name="Kohler A."/>
            <person name="Barry K."/>
            <person name="Baskaran P."/>
            <person name="Daum C."/>
            <person name="Fauchery L."/>
            <person name="Ihrmark K."/>
            <person name="Kuo A."/>
            <person name="LaButti K."/>
            <person name="Lipzen A."/>
            <person name="Morin E."/>
            <person name="Grigoriev I.V."/>
            <person name="Henrissat B."/>
            <person name="Lindahl B."/>
            <person name="Martin F."/>
        </authorList>
    </citation>
    <scope>NUCLEOTIDE SEQUENCE</scope>
    <source>
        <strain evidence="1">JB14</strain>
    </source>
</reference>
<organism evidence="1 2">
    <name type="scientific">Gymnopus androsaceus JB14</name>
    <dbReference type="NCBI Taxonomy" id="1447944"/>
    <lineage>
        <taxon>Eukaryota</taxon>
        <taxon>Fungi</taxon>
        <taxon>Dikarya</taxon>
        <taxon>Basidiomycota</taxon>
        <taxon>Agaricomycotina</taxon>
        <taxon>Agaricomycetes</taxon>
        <taxon>Agaricomycetidae</taxon>
        <taxon>Agaricales</taxon>
        <taxon>Marasmiineae</taxon>
        <taxon>Omphalotaceae</taxon>
        <taxon>Gymnopus</taxon>
    </lineage>
</organism>
<evidence type="ECO:0000313" key="1">
    <source>
        <dbReference type="EMBL" id="KAE9385969.1"/>
    </source>
</evidence>
<dbReference type="EMBL" id="ML769925">
    <property type="protein sequence ID" value="KAE9385969.1"/>
    <property type="molecule type" value="Genomic_DNA"/>
</dbReference>
<accession>A0A6A4GJU8</accession>
<dbReference type="OrthoDB" id="184415at2759"/>
<proteinExistence type="predicted"/>
<dbReference type="AlphaFoldDB" id="A0A6A4GJU8"/>
<name>A0A6A4GJU8_9AGAR</name>
<evidence type="ECO:0000313" key="2">
    <source>
        <dbReference type="Proteomes" id="UP000799118"/>
    </source>
</evidence>